<keyword evidence="2" id="KW-1185">Reference proteome</keyword>
<accession>A0ACB8X4S3</accession>
<dbReference type="Proteomes" id="UP000831701">
    <property type="component" value="Chromosome 3"/>
</dbReference>
<evidence type="ECO:0000313" key="1">
    <source>
        <dbReference type="EMBL" id="KAI3374984.1"/>
    </source>
</evidence>
<organism evidence="1 2">
    <name type="scientific">Scortum barcoo</name>
    <name type="common">barcoo grunter</name>
    <dbReference type="NCBI Taxonomy" id="214431"/>
    <lineage>
        <taxon>Eukaryota</taxon>
        <taxon>Metazoa</taxon>
        <taxon>Chordata</taxon>
        <taxon>Craniata</taxon>
        <taxon>Vertebrata</taxon>
        <taxon>Euteleostomi</taxon>
        <taxon>Actinopterygii</taxon>
        <taxon>Neopterygii</taxon>
        <taxon>Teleostei</taxon>
        <taxon>Neoteleostei</taxon>
        <taxon>Acanthomorphata</taxon>
        <taxon>Eupercaria</taxon>
        <taxon>Centrarchiformes</taxon>
        <taxon>Terapontoidei</taxon>
        <taxon>Terapontidae</taxon>
        <taxon>Scortum</taxon>
    </lineage>
</organism>
<comment type="caution">
    <text evidence="1">The sequence shown here is derived from an EMBL/GenBank/DDBJ whole genome shotgun (WGS) entry which is preliminary data.</text>
</comment>
<name>A0ACB8X4S3_9TELE</name>
<protein>
    <submittedName>
        <fullName evidence="1">Uncharacterized protein</fullName>
    </submittedName>
</protein>
<proteinExistence type="predicted"/>
<gene>
    <name evidence="1" type="ORF">L3Q82_021511</name>
</gene>
<reference evidence="1" key="1">
    <citation type="submission" date="2022-04" db="EMBL/GenBank/DDBJ databases">
        <title>Jade perch genome.</title>
        <authorList>
            <person name="Chao B."/>
        </authorList>
    </citation>
    <scope>NUCLEOTIDE SEQUENCE</scope>
    <source>
        <strain evidence="1">CB-2022</strain>
    </source>
</reference>
<evidence type="ECO:0000313" key="2">
    <source>
        <dbReference type="Proteomes" id="UP000831701"/>
    </source>
</evidence>
<dbReference type="EMBL" id="CM041533">
    <property type="protein sequence ID" value="KAI3374984.1"/>
    <property type="molecule type" value="Genomic_DNA"/>
</dbReference>
<sequence>MIANMYCDILKQSMIPSLQKLGRRAVFQHDNKAKHTSKTTTALLKKLRVKVLDWPSVSPDLNPIEHLWGILKGSWRSAKVSNIHQLRDVVMEEWKRIPVATCEALVNSNAEESHPFIPSEYTADNDLSGDETFPFCICND</sequence>